<keyword evidence="2" id="KW-0812">Transmembrane</keyword>
<evidence type="ECO:0000313" key="4">
    <source>
        <dbReference type="EMBL" id="BFG05916.1"/>
    </source>
</evidence>
<keyword evidence="2" id="KW-1133">Transmembrane helix</keyword>
<feature type="transmembrane region" description="Helical" evidence="2">
    <location>
        <begin position="72"/>
        <end position="96"/>
    </location>
</feature>
<sequence>MQKNTIWYAAVLLVLYLTLVFCQETEEVADTPAALDNQTDSWENLGRELMEFEGRTRRHRHHMFYRHLWPLAIAYFVKVKVVIVSFFVGSAIYLGLRYFWPHAKCNQEIILDHPPPSYSHHDHIPYSLDHDHSDHYDAPTSFDSSSGPSFEPYSGYSSYAGSDIVSDVQGDYHSDAPTAPSDVHRRGRRSADEQPEIEIEDDEQEQERVEIVDEEISESVARQMPAEEQIADFMFAFLGLDSKACRRRFVCEMEFRSKLNPLTSMAFRIVGRGFFEKYTNSRNPQARANRFSECAAVNPECIFVENGETTEAEGQQEEEGEQAAQEEEGQQAAQEEEGQQAAQEDEQASSLDSQNEINLQTERRNEKLRNRRGDRMLSPVAEHILMQ</sequence>
<accession>A0AAU9GDX5</accession>
<feature type="compositionally biased region" description="Acidic residues" evidence="1">
    <location>
        <begin position="193"/>
        <end position="205"/>
    </location>
</feature>
<evidence type="ECO:0000313" key="5">
    <source>
        <dbReference type="Proteomes" id="UP001500889"/>
    </source>
</evidence>
<evidence type="ECO:0000256" key="1">
    <source>
        <dbReference type="SAM" id="MobiDB-lite"/>
    </source>
</evidence>
<feature type="region of interest" description="Disordered" evidence="1">
    <location>
        <begin position="310"/>
        <end position="387"/>
    </location>
</feature>
<protein>
    <submittedName>
        <fullName evidence="4">Uncharacterized protein</fullName>
    </submittedName>
</protein>
<keyword evidence="3" id="KW-0732">Signal</keyword>
<feature type="compositionally biased region" description="Polar residues" evidence="1">
    <location>
        <begin position="349"/>
        <end position="360"/>
    </location>
</feature>
<feature type="compositionally biased region" description="Acidic residues" evidence="1">
    <location>
        <begin position="310"/>
        <end position="347"/>
    </location>
</feature>
<dbReference type="AlphaFoldDB" id="A0AAU9GDX5"/>
<feature type="chain" id="PRO_5044009521" evidence="3">
    <location>
        <begin position="23"/>
        <end position="387"/>
    </location>
</feature>
<evidence type="ECO:0000256" key="2">
    <source>
        <dbReference type="SAM" id="Phobius"/>
    </source>
</evidence>
<organism evidence="4 5">
    <name type="scientific">Drosophila madeirensis</name>
    <name type="common">Fruit fly</name>
    <dbReference type="NCBI Taxonomy" id="30013"/>
    <lineage>
        <taxon>Eukaryota</taxon>
        <taxon>Metazoa</taxon>
        <taxon>Ecdysozoa</taxon>
        <taxon>Arthropoda</taxon>
        <taxon>Hexapoda</taxon>
        <taxon>Insecta</taxon>
        <taxon>Pterygota</taxon>
        <taxon>Neoptera</taxon>
        <taxon>Endopterygota</taxon>
        <taxon>Diptera</taxon>
        <taxon>Brachycera</taxon>
        <taxon>Muscomorpha</taxon>
        <taxon>Ephydroidea</taxon>
        <taxon>Drosophilidae</taxon>
        <taxon>Drosophila</taxon>
        <taxon>Sophophora</taxon>
    </lineage>
</organism>
<dbReference type="EMBL" id="AP029267">
    <property type="protein sequence ID" value="BFG05916.1"/>
    <property type="molecule type" value="Genomic_DNA"/>
</dbReference>
<gene>
    <name evidence="4" type="ORF">DMAD_04535</name>
</gene>
<feature type="compositionally biased region" description="Basic and acidic residues" evidence="1">
    <location>
        <begin position="361"/>
        <end position="375"/>
    </location>
</feature>
<feature type="signal peptide" evidence="3">
    <location>
        <begin position="1"/>
        <end position="22"/>
    </location>
</feature>
<name>A0AAU9GDX5_DROMD</name>
<keyword evidence="5" id="KW-1185">Reference proteome</keyword>
<dbReference type="Proteomes" id="UP001500889">
    <property type="component" value="Chromosome E"/>
</dbReference>
<feature type="region of interest" description="Disordered" evidence="1">
    <location>
        <begin position="170"/>
        <end position="206"/>
    </location>
</feature>
<proteinExistence type="predicted"/>
<evidence type="ECO:0000256" key="3">
    <source>
        <dbReference type="SAM" id="SignalP"/>
    </source>
</evidence>
<reference evidence="4 5" key="1">
    <citation type="submission" date="2024-02" db="EMBL/GenBank/DDBJ databases">
        <title>A chromosome-level genome assembly of Drosophila madeirensis, a fruit fly species endemic to Madeira island.</title>
        <authorList>
            <person name="Tomihara K."/>
            <person name="Llopart A."/>
            <person name="Yamamoto D."/>
        </authorList>
    </citation>
    <scope>NUCLEOTIDE SEQUENCE [LARGE SCALE GENOMIC DNA]</scope>
    <source>
        <strain evidence="4 5">RF1</strain>
    </source>
</reference>
<keyword evidence="2" id="KW-0472">Membrane</keyword>